<gene>
    <name evidence="2" type="ORF">K443DRAFT_677655</name>
</gene>
<proteinExistence type="predicted"/>
<dbReference type="HOGENOM" id="CLU_027217_1_0_1"/>
<feature type="transmembrane region" description="Helical" evidence="1">
    <location>
        <begin position="49"/>
        <end position="75"/>
    </location>
</feature>
<evidence type="ECO:0008006" key="4">
    <source>
        <dbReference type="Google" id="ProtNLM"/>
    </source>
</evidence>
<evidence type="ECO:0000256" key="1">
    <source>
        <dbReference type="SAM" id="Phobius"/>
    </source>
</evidence>
<reference evidence="2 3" key="1">
    <citation type="submission" date="2014-04" db="EMBL/GenBank/DDBJ databases">
        <authorList>
            <consortium name="DOE Joint Genome Institute"/>
            <person name="Kuo A."/>
            <person name="Kohler A."/>
            <person name="Nagy L.G."/>
            <person name="Floudas D."/>
            <person name="Copeland A."/>
            <person name="Barry K.W."/>
            <person name="Cichocki N."/>
            <person name="Veneault-Fourrey C."/>
            <person name="LaButti K."/>
            <person name="Lindquist E.A."/>
            <person name="Lipzen A."/>
            <person name="Lundell T."/>
            <person name="Morin E."/>
            <person name="Murat C."/>
            <person name="Sun H."/>
            <person name="Tunlid A."/>
            <person name="Henrissat B."/>
            <person name="Grigoriev I.V."/>
            <person name="Hibbett D.S."/>
            <person name="Martin F."/>
            <person name="Nordberg H.P."/>
            <person name="Cantor M.N."/>
            <person name="Hua S.X."/>
        </authorList>
    </citation>
    <scope>NUCLEOTIDE SEQUENCE [LARGE SCALE GENOMIC DNA]</scope>
    <source>
        <strain evidence="2 3">LaAM-08-1</strain>
    </source>
</reference>
<sequence length="643" mass="69761">MTSYPLSALGYNPRTKATSMEKQPMLETADSENWKSTPRRRQKSKFLSLRFYAPTGVFIIQTALLIFGWTFFAITRSRTVPLPAYLAVAAKGNEQSIIMVATLFATFLSAISGFLYTRSIRYALARFVSQPNDSVSLGTMTSGIKLATTSPIFNVRRIEWTLGAVICTLAVNAQTAGWATLLTPKRVTLEAPMEGFELDLASPDFQNLMVDNRNVVTPDLLANVMPLVEASGSTAISTRFSLPSILNFNQISYINSTNGIMPASYSQLQSQALTTSGSTVPANVLIEKLTNRPTGFPVSFSMTQQGFTSDISCKQQELDATSSPSIQILSASQPVFNSTITLAQIRVLCVNATLPSFTPPAITSSNLDAVFGISCPVTENGKQHWDLIITGSGKYKPINTTICSISPRLTKIIVDYNDATKFFNSSFPSFINGSQSWGATDAPWVGEFTLSMLLRSLVIGQSLTGNSVGDTVASFLAALPPSPDLLNNVLSEYVRGVLEFSVTLLRTVYSQSDNRLFPGNSSVIPQNMRIAVNGTYMMETIGWNQDTKTAPAVLLAPTLVSLITITIIVVTLLRTSKSKEPQATHFFDPGNLLHVISASSAGGMNEPFPPFSENPILYSEGVQIRLTSVDGTPDGRFGFVHVR</sequence>
<protein>
    <recommendedName>
        <fullName evidence="4">Transmembrane protein</fullName>
    </recommendedName>
</protein>
<feature type="transmembrane region" description="Helical" evidence="1">
    <location>
        <begin position="554"/>
        <end position="573"/>
    </location>
</feature>
<organism evidence="2 3">
    <name type="scientific">Laccaria amethystina LaAM-08-1</name>
    <dbReference type="NCBI Taxonomy" id="1095629"/>
    <lineage>
        <taxon>Eukaryota</taxon>
        <taxon>Fungi</taxon>
        <taxon>Dikarya</taxon>
        <taxon>Basidiomycota</taxon>
        <taxon>Agaricomycotina</taxon>
        <taxon>Agaricomycetes</taxon>
        <taxon>Agaricomycetidae</taxon>
        <taxon>Agaricales</taxon>
        <taxon>Agaricineae</taxon>
        <taxon>Hydnangiaceae</taxon>
        <taxon>Laccaria</taxon>
    </lineage>
</organism>
<feature type="transmembrane region" description="Helical" evidence="1">
    <location>
        <begin position="95"/>
        <end position="116"/>
    </location>
</feature>
<keyword evidence="1" id="KW-1133">Transmembrane helix</keyword>
<evidence type="ECO:0000313" key="3">
    <source>
        <dbReference type="Proteomes" id="UP000054477"/>
    </source>
</evidence>
<name>A0A0C9XLJ6_9AGAR</name>
<keyword evidence="1" id="KW-0812">Transmembrane</keyword>
<keyword evidence="3" id="KW-1185">Reference proteome</keyword>
<dbReference type="OrthoDB" id="3351168at2759"/>
<dbReference type="EMBL" id="KN838593">
    <property type="protein sequence ID" value="KIK02419.1"/>
    <property type="molecule type" value="Genomic_DNA"/>
</dbReference>
<accession>A0A0C9XLJ6</accession>
<dbReference type="STRING" id="1095629.A0A0C9XLJ6"/>
<evidence type="ECO:0000313" key="2">
    <source>
        <dbReference type="EMBL" id="KIK02419.1"/>
    </source>
</evidence>
<keyword evidence="1" id="KW-0472">Membrane</keyword>
<dbReference type="Proteomes" id="UP000054477">
    <property type="component" value="Unassembled WGS sequence"/>
</dbReference>
<dbReference type="AlphaFoldDB" id="A0A0C9XLJ6"/>
<reference evidence="3" key="2">
    <citation type="submission" date="2015-01" db="EMBL/GenBank/DDBJ databases">
        <title>Evolutionary Origins and Diversification of the Mycorrhizal Mutualists.</title>
        <authorList>
            <consortium name="DOE Joint Genome Institute"/>
            <consortium name="Mycorrhizal Genomics Consortium"/>
            <person name="Kohler A."/>
            <person name="Kuo A."/>
            <person name="Nagy L.G."/>
            <person name="Floudas D."/>
            <person name="Copeland A."/>
            <person name="Barry K.W."/>
            <person name="Cichocki N."/>
            <person name="Veneault-Fourrey C."/>
            <person name="LaButti K."/>
            <person name="Lindquist E.A."/>
            <person name="Lipzen A."/>
            <person name="Lundell T."/>
            <person name="Morin E."/>
            <person name="Murat C."/>
            <person name="Riley R."/>
            <person name="Ohm R."/>
            <person name="Sun H."/>
            <person name="Tunlid A."/>
            <person name="Henrissat B."/>
            <person name="Grigoriev I.V."/>
            <person name="Hibbett D.S."/>
            <person name="Martin F."/>
        </authorList>
    </citation>
    <scope>NUCLEOTIDE SEQUENCE [LARGE SCALE GENOMIC DNA]</scope>
    <source>
        <strain evidence="3">LaAM-08-1</strain>
    </source>
</reference>